<feature type="domain" description="Ketopantoate reductase C-terminal" evidence="12">
    <location>
        <begin position="169"/>
        <end position="293"/>
    </location>
</feature>
<proteinExistence type="inferred from homology"/>
<protein>
    <recommendedName>
        <fullName evidence="4 10">2-dehydropantoate 2-reductase</fullName>
        <ecNumber evidence="3 10">1.1.1.169</ecNumber>
    </recommendedName>
    <alternativeName>
        <fullName evidence="8 10">Ketopantoate reductase</fullName>
    </alternativeName>
</protein>
<dbReference type="OrthoDB" id="6530772at2"/>
<evidence type="ECO:0000256" key="7">
    <source>
        <dbReference type="ARBA" id="ARBA00023002"/>
    </source>
</evidence>
<evidence type="ECO:0000256" key="2">
    <source>
        <dbReference type="ARBA" id="ARBA00007870"/>
    </source>
</evidence>
<dbReference type="EC" id="1.1.1.169" evidence="3 10"/>
<dbReference type="AlphaFoldDB" id="A0A1M2V1J1"/>
<dbReference type="Proteomes" id="UP000183986">
    <property type="component" value="Unassembled WGS sequence"/>
</dbReference>
<dbReference type="InterPro" id="IPR013332">
    <property type="entry name" value="KPR_N"/>
</dbReference>
<evidence type="ECO:0000313" key="13">
    <source>
        <dbReference type="EMBL" id="OJT01453.1"/>
    </source>
</evidence>
<evidence type="ECO:0000256" key="10">
    <source>
        <dbReference type="RuleBase" id="RU362068"/>
    </source>
</evidence>
<dbReference type="InterPro" id="IPR050838">
    <property type="entry name" value="Ketopantoate_reductase"/>
</dbReference>
<dbReference type="RefSeq" id="WP_072678192.1">
    <property type="nucleotide sequence ID" value="NZ_MPKY01000001.1"/>
</dbReference>
<comment type="similarity">
    <text evidence="2 10">Belongs to the ketopantoate reductase family.</text>
</comment>
<dbReference type="SUPFAM" id="SSF51735">
    <property type="entry name" value="NAD(P)-binding Rossmann-fold domains"/>
    <property type="match status" value="1"/>
</dbReference>
<keyword evidence="7 10" id="KW-0560">Oxidoreductase</keyword>
<dbReference type="Gene3D" id="3.40.50.720">
    <property type="entry name" value="NAD(P)-binding Rossmann-like Domain"/>
    <property type="match status" value="1"/>
</dbReference>
<dbReference type="GO" id="GO:0008677">
    <property type="term" value="F:2-dehydropantoate 2-reductase activity"/>
    <property type="evidence" value="ECO:0007669"/>
    <property type="project" value="UniProtKB-EC"/>
</dbReference>
<evidence type="ECO:0000256" key="1">
    <source>
        <dbReference type="ARBA" id="ARBA00004994"/>
    </source>
</evidence>
<sequence>MIAILGAGSLGRLWAATLPAGQVAFVPRPGQAPEPARYRFQPLVGESFSVTVPWLQRGQSPELLLVTTKAGDTLEALKAALPSIASSIPIVLFQNGLGSQQQVAATWPQRPVLAASTTEGANRPEQGLTVHAGCGATWVGALNPTGQPLVNRVAQQLAESRLEVHPEQDILGRLWQKLVINAGINAFTAILDCPNGEILKQPFYQQWIDPLCVEISRLLGAAGQPKQAPEALRDGIEAVARRTATNTSSMRADVLAGRPTEIDFINGYLARLGQQHGIATPVNQMLTERVQQLN</sequence>
<comment type="caution">
    <text evidence="13">The sequence shown here is derived from an EMBL/GenBank/DDBJ whole genome shotgun (WGS) entry which is preliminary data.</text>
</comment>
<comment type="function">
    <text evidence="10">Catalyzes the NADPH-dependent reduction of ketopantoate into pantoic acid.</text>
</comment>
<dbReference type="PANTHER" id="PTHR43765:SF2">
    <property type="entry name" value="2-DEHYDROPANTOATE 2-REDUCTASE"/>
    <property type="match status" value="1"/>
</dbReference>
<evidence type="ECO:0000256" key="9">
    <source>
        <dbReference type="ARBA" id="ARBA00048793"/>
    </source>
</evidence>
<comment type="pathway">
    <text evidence="1 10">Cofactor biosynthesis; (R)-pantothenate biosynthesis; (R)-pantoate from 3-methyl-2-oxobutanoate: step 2/2.</text>
</comment>
<keyword evidence="5 10" id="KW-0566">Pantothenate biosynthesis</keyword>
<keyword evidence="6 10" id="KW-0521">NADP</keyword>
<name>A0A1M2V1J1_MARNT</name>
<dbReference type="EMBL" id="MPKY01000001">
    <property type="protein sequence ID" value="OJT01453.1"/>
    <property type="molecule type" value="Genomic_DNA"/>
</dbReference>
<evidence type="ECO:0000256" key="3">
    <source>
        <dbReference type="ARBA" id="ARBA00013014"/>
    </source>
</evidence>
<dbReference type="PANTHER" id="PTHR43765">
    <property type="entry name" value="2-DEHYDROPANTOATE 2-REDUCTASE-RELATED"/>
    <property type="match status" value="1"/>
</dbReference>
<organism evidence="13 14">
    <name type="scientific">Marinobacter nauticus</name>
    <name type="common">Marinobacter hydrocarbonoclasticus</name>
    <name type="synonym">Marinobacter aquaeolei</name>
    <dbReference type="NCBI Taxonomy" id="2743"/>
    <lineage>
        <taxon>Bacteria</taxon>
        <taxon>Pseudomonadati</taxon>
        <taxon>Pseudomonadota</taxon>
        <taxon>Gammaproteobacteria</taxon>
        <taxon>Pseudomonadales</taxon>
        <taxon>Marinobacteraceae</taxon>
        <taxon>Marinobacter</taxon>
    </lineage>
</organism>
<keyword evidence="14" id="KW-1185">Reference proteome</keyword>
<evidence type="ECO:0000256" key="8">
    <source>
        <dbReference type="ARBA" id="ARBA00032024"/>
    </source>
</evidence>
<dbReference type="InterPro" id="IPR003710">
    <property type="entry name" value="ApbA"/>
</dbReference>
<dbReference type="SUPFAM" id="SSF48179">
    <property type="entry name" value="6-phosphogluconate dehydrogenase C-terminal domain-like"/>
    <property type="match status" value="1"/>
</dbReference>
<dbReference type="Pfam" id="PF02558">
    <property type="entry name" value="ApbA"/>
    <property type="match status" value="1"/>
</dbReference>
<dbReference type="InterPro" id="IPR036291">
    <property type="entry name" value="NAD(P)-bd_dom_sf"/>
</dbReference>
<dbReference type="InterPro" id="IPR008927">
    <property type="entry name" value="6-PGluconate_DH-like_C_sf"/>
</dbReference>
<dbReference type="GO" id="GO:0050661">
    <property type="term" value="F:NADP binding"/>
    <property type="evidence" value="ECO:0007669"/>
    <property type="project" value="TreeGrafter"/>
</dbReference>
<dbReference type="InterPro" id="IPR013328">
    <property type="entry name" value="6PGD_dom2"/>
</dbReference>
<dbReference type="GO" id="GO:0005737">
    <property type="term" value="C:cytoplasm"/>
    <property type="evidence" value="ECO:0007669"/>
    <property type="project" value="TreeGrafter"/>
</dbReference>
<dbReference type="GO" id="GO:0015940">
    <property type="term" value="P:pantothenate biosynthetic process"/>
    <property type="evidence" value="ECO:0007669"/>
    <property type="project" value="UniProtKB-UniPathway"/>
</dbReference>
<dbReference type="NCBIfam" id="TIGR00745">
    <property type="entry name" value="apbA_panE"/>
    <property type="match status" value="1"/>
</dbReference>
<accession>A0A1M2V1J1</accession>
<dbReference type="Pfam" id="PF08546">
    <property type="entry name" value="ApbA_C"/>
    <property type="match status" value="1"/>
</dbReference>
<reference evidence="13" key="1">
    <citation type="submission" date="2016-11" db="EMBL/GenBank/DDBJ databases">
        <title>Draft Genome Sequence of Marinobacter hydrocarbonoclasticus strain STW2, a polyaromatic aromatic hydrocarbon degrading and denitrifying bacterium from rhizosphere of Seagrass Enhalus acodoides.</title>
        <authorList>
            <person name="Ling J."/>
            <person name="Dong J."/>
        </authorList>
    </citation>
    <scope>NUCLEOTIDE SEQUENCE [LARGE SCALE GENOMIC DNA]</scope>
    <source>
        <strain evidence="13">STW2</strain>
    </source>
</reference>
<comment type="catalytic activity">
    <reaction evidence="9 10">
        <text>(R)-pantoate + NADP(+) = 2-dehydropantoate + NADPH + H(+)</text>
        <dbReference type="Rhea" id="RHEA:16233"/>
        <dbReference type="ChEBI" id="CHEBI:11561"/>
        <dbReference type="ChEBI" id="CHEBI:15378"/>
        <dbReference type="ChEBI" id="CHEBI:15980"/>
        <dbReference type="ChEBI" id="CHEBI:57783"/>
        <dbReference type="ChEBI" id="CHEBI:58349"/>
        <dbReference type="EC" id="1.1.1.169"/>
    </reaction>
</comment>
<dbReference type="UniPathway" id="UPA00028">
    <property type="reaction ID" value="UER00004"/>
</dbReference>
<evidence type="ECO:0000259" key="11">
    <source>
        <dbReference type="Pfam" id="PF02558"/>
    </source>
</evidence>
<evidence type="ECO:0000259" key="12">
    <source>
        <dbReference type="Pfam" id="PF08546"/>
    </source>
</evidence>
<evidence type="ECO:0000256" key="5">
    <source>
        <dbReference type="ARBA" id="ARBA00022655"/>
    </source>
</evidence>
<feature type="domain" description="Ketopantoate reductase N-terminal" evidence="11">
    <location>
        <begin position="2"/>
        <end position="143"/>
    </location>
</feature>
<evidence type="ECO:0000256" key="6">
    <source>
        <dbReference type="ARBA" id="ARBA00022857"/>
    </source>
</evidence>
<evidence type="ECO:0000256" key="4">
    <source>
        <dbReference type="ARBA" id="ARBA00019465"/>
    </source>
</evidence>
<dbReference type="Gene3D" id="1.10.1040.10">
    <property type="entry name" value="N-(1-d-carboxylethyl)-l-norvaline Dehydrogenase, domain 2"/>
    <property type="match status" value="1"/>
</dbReference>
<gene>
    <name evidence="13" type="ORF">BEE62_08435</name>
</gene>
<dbReference type="InterPro" id="IPR013752">
    <property type="entry name" value="KPA_reductase"/>
</dbReference>
<evidence type="ECO:0000313" key="14">
    <source>
        <dbReference type="Proteomes" id="UP000183986"/>
    </source>
</evidence>